<dbReference type="Gene3D" id="1.25.10.10">
    <property type="entry name" value="Leucine-rich Repeat Variant"/>
    <property type="match status" value="1"/>
</dbReference>
<evidence type="ECO:0000256" key="1">
    <source>
        <dbReference type="ARBA" id="ARBA00007366"/>
    </source>
</evidence>
<sequence length="919" mass="101485">MADSLESLASLSALVSTPSTKARIQLFRHDIPSILDGTEMSTEFALVLVDLIFKTLSIYDDRGSRKAVDDVIVEALSKDAFMKSFAATLVQVMEKQLRFQSHVGCYRLLKWSCLLLNKSQFSSVSKNALCRVAAVQASVLHIVMQRSFRERRACKRTFIHLFSESPDIYKTYIEELKEARVPYKDCPELIWFILEYSSAVPSLFDQWKPVFLDMYIKAVLNARDKPEKALSEAFRPLFSHLVHEDCTRILIPSSVKVLKRNPELVLDSVGVLLETVNLDLSKYAVEILSVVLPQARHADDGRRMAALAIVGCLSQKSSNPDAVEAMFNAIKTVIGGSEGRLAFPYQRVGMIHAIQKLSSAPDGKHLNSLSQNICSFLLSCYKDDGNEEVKIAVLSALASWVARSPDAIQPDVVSFMASGLKEKEALRRSHLRCLRVICKKADAVIRIQSLVVPLVHLVKTGFTKAAQRLDGIYALLAISKIAAVDIKAVCNSVGKVVKGRASKLSTEDCMACLDLLVVLLVDHPHRVLETLPLKSLSQLILYFLCHPSWDIRKAASDSTKRFLAAAPQISEALLLEFSNYLSVVEEKVVLLKTSETENAMDAQVPFIPPVEVLVKALVVISSAVMAVAPNACTRIIFCSHHPCLVGTAKRNAVWRVDGALFLPTMKFSPVDFGNGASPPTRLQKCLQKLGFDVIGLLVANLSNLCKDLLGPMGLMSPNPLEQEAAIHSLSTLMSITPADAYIEFEKHLNNLPDRYQHDKLSQNDIQIFRTPEGMLSSEQGVYVAESVAMNNTKQAKGRFRVYENNGSTDHVSSNHSVRREPVNREAANVGKKDTGKSTKKAGNFALDKGKTAKEEARELQLRDEACVRKKVGVIQRNLSLMLRALGEMAIANPVFAHSQLPSLARCLLIELFALSLPVV</sequence>
<dbReference type="Pfam" id="PF24993">
    <property type="entry name" value="GNC1_N"/>
    <property type="match status" value="1"/>
</dbReference>
<keyword evidence="2" id="KW-0677">Repeat</keyword>
<accession>A0AA88UWL7</accession>
<dbReference type="PANTHER" id="PTHR23346">
    <property type="entry name" value="TRANSLATIONAL ACTIVATOR GCN1-RELATED"/>
    <property type="match status" value="1"/>
</dbReference>
<comment type="caution">
    <text evidence="5">The sequence shown here is derived from an EMBL/GenBank/DDBJ whole genome shotgun (WGS) entry which is preliminary data.</text>
</comment>
<dbReference type="SUPFAM" id="SSF48371">
    <property type="entry name" value="ARM repeat"/>
    <property type="match status" value="1"/>
</dbReference>
<feature type="compositionally biased region" description="Polar residues" evidence="3">
    <location>
        <begin position="804"/>
        <end position="815"/>
    </location>
</feature>
<comment type="similarity">
    <text evidence="1">Belongs to the GCN1 family.</text>
</comment>
<protein>
    <recommendedName>
        <fullName evidence="4">Stalled ribosome sensor GCN1-like N-terminal domain-containing protein</fullName>
    </recommendedName>
</protein>
<gene>
    <name evidence="5" type="ORF">RJ640_002518</name>
</gene>
<dbReference type="PANTHER" id="PTHR23346:SF7">
    <property type="entry name" value="STALLED RIBOSOME SENSOR GCN1"/>
    <property type="match status" value="1"/>
</dbReference>
<dbReference type="InterPro" id="IPR016024">
    <property type="entry name" value="ARM-type_fold"/>
</dbReference>
<dbReference type="InterPro" id="IPR011989">
    <property type="entry name" value="ARM-like"/>
</dbReference>
<keyword evidence="6" id="KW-1185">Reference proteome</keyword>
<proteinExistence type="inferred from homology"/>
<dbReference type="InterPro" id="IPR056810">
    <property type="entry name" value="GNC1-like_N"/>
</dbReference>
<dbReference type="GO" id="GO:0034198">
    <property type="term" value="P:cellular response to amino acid starvation"/>
    <property type="evidence" value="ECO:0007669"/>
    <property type="project" value="TreeGrafter"/>
</dbReference>
<feature type="domain" description="Stalled ribosome sensor GCN1-like N-terminal" evidence="4">
    <location>
        <begin position="208"/>
        <end position="341"/>
    </location>
</feature>
<evidence type="ECO:0000259" key="4">
    <source>
        <dbReference type="Pfam" id="PF24993"/>
    </source>
</evidence>
<dbReference type="GO" id="GO:0006417">
    <property type="term" value="P:regulation of translation"/>
    <property type="evidence" value="ECO:0007669"/>
    <property type="project" value="TreeGrafter"/>
</dbReference>
<name>A0AA88UWL7_9ASTE</name>
<reference evidence="5" key="1">
    <citation type="submission" date="2022-12" db="EMBL/GenBank/DDBJ databases">
        <title>Draft genome assemblies for two species of Escallonia (Escalloniales).</title>
        <authorList>
            <person name="Chanderbali A."/>
            <person name="Dervinis C."/>
            <person name="Anghel I."/>
            <person name="Soltis D."/>
            <person name="Soltis P."/>
            <person name="Zapata F."/>
        </authorList>
    </citation>
    <scope>NUCLEOTIDE SEQUENCE</scope>
    <source>
        <strain evidence="5">UCBG92.1500</strain>
        <tissue evidence="5">Leaf</tissue>
    </source>
</reference>
<dbReference type="Proteomes" id="UP001187471">
    <property type="component" value="Unassembled WGS sequence"/>
</dbReference>
<dbReference type="AlphaFoldDB" id="A0AA88UWL7"/>
<dbReference type="GO" id="GO:0005829">
    <property type="term" value="C:cytosol"/>
    <property type="evidence" value="ECO:0007669"/>
    <property type="project" value="TreeGrafter"/>
</dbReference>
<evidence type="ECO:0000313" key="6">
    <source>
        <dbReference type="Proteomes" id="UP001187471"/>
    </source>
</evidence>
<evidence type="ECO:0000313" key="5">
    <source>
        <dbReference type="EMBL" id="KAK2994712.1"/>
    </source>
</evidence>
<evidence type="ECO:0000256" key="3">
    <source>
        <dbReference type="SAM" id="MobiDB-lite"/>
    </source>
</evidence>
<dbReference type="GO" id="GO:0019887">
    <property type="term" value="F:protein kinase regulator activity"/>
    <property type="evidence" value="ECO:0007669"/>
    <property type="project" value="TreeGrafter"/>
</dbReference>
<organism evidence="5 6">
    <name type="scientific">Escallonia rubra</name>
    <dbReference type="NCBI Taxonomy" id="112253"/>
    <lineage>
        <taxon>Eukaryota</taxon>
        <taxon>Viridiplantae</taxon>
        <taxon>Streptophyta</taxon>
        <taxon>Embryophyta</taxon>
        <taxon>Tracheophyta</taxon>
        <taxon>Spermatophyta</taxon>
        <taxon>Magnoliopsida</taxon>
        <taxon>eudicotyledons</taxon>
        <taxon>Gunneridae</taxon>
        <taxon>Pentapetalae</taxon>
        <taxon>asterids</taxon>
        <taxon>campanulids</taxon>
        <taxon>Escalloniales</taxon>
        <taxon>Escalloniaceae</taxon>
        <taxon>Escallonia</taxon>
    </lineage>
</organism>
<dbReference type="EMBL" id="JAVXUO010000178">
    <property type="protein sequence ID" value="KAK2994712.1"/>
    <property type="molecule type" value="Genomic_DNA"/>
</dbReference>
<feature type="region of interest" description="Disordered" evidence="3">
    <location>
        <begin position="804"/>
        <end position="842"/>
    </location>
</feature>
<evidence type="ECO:0000256" key="2">
    <source>
        <dbReference type="ARBA" id="ARBA00022737"/>
    </source>
</evidence>